<name>A0A3M0FY67_9ACTN</name>
<sequence length="545" mass="60600">MATRSISVYLLKNGMPIDSAVEESHTYQEVAAANSAPSGTRAFVFQGAAKQPWWRDYFELDSDLAVQSSSAVIFIPIQERIVALAFGYGHHLIRDEAFDHEFGTKVVLNAVDPAKLKSTDTLDPESSQRRRTQIPFDGDLSLLSYSGDSSVLKSITGKAKAEYQDLVRSVTGATSLRLSTPADFAGLTEVLSKVITLGGSDAYLATFPEVAQIRPVTDPDTLTQLDQQVIPALFDTSAKITLTVPDVLDYSDESYVSFSGAGPCEVFEDVYIKHYREYLTSHGLSSTRMSSEDLRRHALILLDGNEQPRRKWSIYKSLVFEASLEKDGYSYHLSDGTWYRVADALVDQLRDYLDPFWIATHLPPYDHSGEAAYNEDVGCLPGMVCLDQTNISMKGQTSLEPCDLLRISDDELPELLHVKVGTSSDTLSHLFNQGVNSMQMLRTEDEAVSRLNALLQDRTDEDASSRVTEAISKGRCSVSFVIVTHKRTTDLKSEGLPIFSRISLRRALRNLRAMGISATVQFVQDKTDRAGRRKKRRAKEQTPKL</sequence>
<reference evidence="2 3" key="1">
    <citation type="submission" date="2018-10" db="EMBL/GenBank/DDBJ databases">
        <title>Tessaracoccus antarcticuss sp. nov., isolated from sediment.</title>
        <authorList>
            <person name="Zhou L.Y."/>
            <person name="Du Z.J."/>
        </authorList>
    </citation>
    <scope>NUCLEOTIDE SEQUENCE [LARGE SCALE GENOMIC DNA]</scope>
    <source>
        <strain evidence="2 3">JDX10</strain>
    </source>
</reference>
<evidence type="ECO:0008006" key="4">
    <source>
        <dbReference type="Google" id="ProtNLM"/>
    </source>
</evidence>
<evidence type="ECO:0000313" key="3">
    <source>
        <dbReference type="Proteomes" id="UP000275256"/>
    </source>
</evidence>
<dbReference type="InterPro" id="IPR026487">
    <property type="entry name" value="CHP04141"/>
</dbReference>
<organism evidence="2 3">
    <name type="scientific">Tessaracoccus antarcticus</name>
    <dbReference type="NCBI Taxonomy" id="2479848"/>
    <lineage>
        <taxon>Bacteria</taxon>
        <taxon>Bacillati</taxon>
        <taxon>Actinomycetota</taxon>
        <taxon>Actinomycetes</taxon>
        <taxon>Propionibacteriales</taxon>
        <taxon>Propionibacteriaceae</taxon>
        <taxon>Tessaracoccus</taxon>
    </lineage>
</organism>
<keyword evidence="3" id="KW-1185">Reference proteome</keyword>
<dbReference type="AlphaFoldDB" id="A0A3M0FY67"/>
<feature type="region of interest" description="Disordered" evidence="1">
    <location>
        <begin position="525"/>
        <end position="545"/>
    </location>
</feature>
<gene>
    <name evidence="2" type="ORF">EAX62_15590</name>
</gene>
<accession>A0A3M0FY67</accession>
<dbReference type="Proteomes" id="UP000275256">
    <property type="component" value="Unassembled WGS sequence"/>
</dbReference>
<evidence type="ECO:0000256" key="1">
    <source>
        <dbReference type="SAM" id="MobiDB-lite"/>
    </source>
</evidence>
<evidence type="ECO:0000313" key="2">
    <source>
        <dbReference type="EMBL" id="RMB57465.1"/>
    </source>
</evidence>
<dbReference type="EMBL" id="REFW01000006">
    <property type="protein sequence ID" value="RMB57465.1"/>
    <property type="molecule type" value="Genomic_DNA"/>
</dbReference>
<proteinExistence type="predicted"/>
<dbReference type="OrthoDB" id="3323334at2"/>
<comment type="caution">
    <text evidence="2">The sequence shown here is derived from an EMBL/GenBank/DDBJ whole genome shotgun (WGS) entry which is preliminary data.</text>
</comment>
<dbReference type="Pfam" id="PF19614">
    <property type="entry name" value="DUF6119"/>
    <property type="match status" value="1"/>
</dbReference>
<dbReference type="NCBIfam" id="TIGR04141">
    <property type="entry name" value="TIGR04141 family sporadically distributed protein"/>
    <property type="match status" value="1"/>
</dbReference>
<protein>
    <recommendedName>
        <fullName evidence="4">Sporadically distributed protein, TIGR04141 family</fullName>
    </recommendedName>
</protein>
<dbReference type="RefSeq" id="WP_121902668.1">
    <property type="nucleotide sequence ID" value="NZ_REFW01000006.1"/>
</dbReference>